<evidence type="ECO:0000313" key="2">
    <source>
        <dbReference type="EMBL" id="KZN66659.1"/>
    </source>
</evidence>
<sequence>MMKSMLALSLGLSVSFNAIANSSEKEAQNASYKVCHYKLAATKTKASSYPLWERKKRHTWQSCPLSWTLSEPENKTPIGVYIYLYTTYH</sequence>
<dbReference type="Proteomes" id="UP000076486">
    <property type="component" value="Unassembled WGS sequence"/>
</dbReference>
<gene>
    <name evidence="2" type="ORF">N473_09705</name>
</gene>
<dbReference type="PATRIC" id="fig|1365248.3.peg.631"/>
<feature type="signal peptide" evidence="1">
    <location>
        <begin position="1"/>
        <end position="20"/>
    </location>
</feature>
<keyword evidence="1" id="KW-0732">Signal</keyword>
<dbReference type="EMBL" id="AUYC01000012">
    <property type="protein sequence ID" value="KZN66659.1"/>
    <property type="molecule type" value="Genomic_DNA"/>
</dbReference>
<feature type="chain" id="PRO_5007890431" evidence="1">
    <location>
        <begin position="21"/>
        <end position="89"/>
    </location>
</feature>
<name>A0A167MNB9_9GAMM</name>
<evidence type="ECO:0000313" key="3">
    <source>
        <dbReference type="Proteomes" id="UP000076486"/>
    </source>
</evidence>
<dbReference type="AlphaFoldDB" id="A0A167MNB9"/>
<reference evidence="2 3" key="1">
    <citation type="submission" date="2013-07" db="EMBL/GenBank/DDBJ databases">
        <title>Comparative Genomic and Metabolomic Analysis of Twelve Strains of Pseudoalteromonas luteoviolacea.</title>
        <authorList>
            <person name="Vynne N.G."/>
            <person name="Mansson M."/>
            <person name="Gram L."/>
        </authorList>
    </citation>
    <scope>NUCLEOTIDE SEQUENCE [LARGE SCALE GENOMIC DNA]</scope>
    <source>
        <strain evidence="2 3">CPMOR-1</strain>
    </source>
</reference>
<protein>
    <submittedName>
        <fullName evidence="2">Uncharacterized protein</fullName>
    </submittedName>
</protein>
<proteinExistence type="predicted"/>
<comment type="caution">
    <text evidence="2">The sequence shown here is derived from an EMBL/GenBank/DDBJ whole genome shotgun (WGS) entry which is preliminary data.</text>
</comment>
<organism evidence="2 3">
    <name type="scientific">Pseudoalteromonas luteoviolacea CPMOR-1</name>
    <dbReference type="NCBI Taxonomy" id="1365248"/>
    <lineage>
        <taxon>Bacteria</taxon>
        <taxon>Pseudomonadati</taxon>
        <taxon>Pseudomonadota</taxon>
        <taxon>Gammaproteobacteria</taxon>
        <taxon>Alteromonadales</taxon>
        <taxon>Pseudoalteromonadaceae</taxon>
        <taxon>Pseudoalteromonas</taxon>
    </lineage>
</organism>
<accession>A0A167MNB9</accession>
<evidence type="ECO:0000256" key="1">
    <source>
        <dbReference type="SAM" id="SignalP"/>
    </source>
</evidence>